<feature type="region of interest" description="Disordered" evidence="1">
    <location>
        <begin position="55"/>
        <end position="507"/>
    </location>
</feature>
<feature type="compositionally biased region" description="Low complexity" evidence="1">
    <location>
        <begin position="354"/>
        <end position="368"/>
    </location>
</feature>
<feature type="compositionally biased region" description="Basic and acidic residues" evidence="1">
    <location>
        <begin position="213"/>
        <end position="222"/>
    </location>
</feature>
<feature type="compositionally biased region" description="Low complexity" evidence="1">
    <location>
        <begin position="449"/>
        <end position="470"/>
    </location>
</feature>
<evidence type="ECO:0000256" key="2">
    <source>
        <dbReference type="SAM" id="Phobius"/>
    </source>
</evidence>
<feature type="compositionally biased region" description="Low complexity" evidence="1">
    <location>
        <begin position="490"/>
        <end position="505"/>
    </location>
</feature>
<organism evidence="3 4">
    <name type="scientific">Georgenia subflava</name>
    <dbReference type="NCBI Taxonomy" id="1622177"/>
    <lineage>
        <taxon>Bacteria</taxon>
        <taxon>Bacillati</taxon>
        <taxon>Actinomycetota</taxon>
        <taxon>Actinomycetes</taxon>
        <taxon>Micrococcales</taxon>
        <taxon>Bogoriellaceae</taxon>
        <taxon>Georgenia</taxon>
    </lineage>
</organism>
<feature type="compositionally biased region" description="Basic and acidic residues" evidence="1">
    <location>
        <begin position="471"/>
        <end position="489"/>
    </location>
</feature>
<feature type="compositionally biased region" description="Low complexity" evidence="1">
    <location>
        <begin position="199"/>
        <end position="208"/>
    </location>
</feature>
<dbReference type="Proteomes" id="UP000437709">
    <property type="component" value="Unassembled WGS sequence"/>
</dbReference>
<proteinExistence type="predicted"/>
<accession>A0A6N7EG22</accession>
<dbReference type="AlphaFoldDB" id="A0A6N7EG22"/>
<gene>
    <name evidence="3" type="ORF">GB881_03580</name>
</gene>
<sequence>MSEQDPSKGARRRRREAERAARLAAEQAGQAQPPTRRELRRLQLEEQARLEAIATGELPLLDDDGSPAGPEQVADRLAAAGMTPPGPTTSEPLSAPTPAPSSTSAPTSAAATTAKPDSTANGAPSADPARARAAGESAQVPSPVSQSSAAESARSASGADASARSASSADASGRPASGADASARPASGAAPAVPPGPAMTPTSPAAAARSRRSMRDRLREADDLAAIENGSAAPASERTTTTRRPVVRAPHTARGIRTLDATGTLTGVQPVDRPAPAAPPEPEPPVTTDPAGWESAVALPVIREDHLRVPDAEEPESAASADPATERSAAAERPAGPAAAAGRTTASVPRAETAEPASAQPASAQPASDEGEPEPGPGPVYAARRPTTAAPDDEPELEQTVAMAAPVRDEDPSAPRSPRTGPEAVAAAALSPSEDEEDYDDDEIRPQWASLSEFSAATSSSADEAAGTDTTNRRALREQPERRSLRDRMATASATTGSSATSAAEVPEEEPAYVEEIQSRNPAASLVKIIALVLAAVVIGLLIGLLWFNNSNGADAGAEIRIQSLAGALPSGIST</sequence>
<keyword evidence="2" id="KW-0472">Membrane</keyword>
<evidence type="ECO:0000313" key="3">
    <source>
        <dbReference type="EMBL" id="MPV36133.1"/>
    </source>
</evidence>
<keyword evidence="2" id="KW-0812">Transmembrane</keyword>
<keyword evidence="2" id="KW-1133">Transmembrane helix</keyword>
<dbReference type="RefSeq" id="WP_152195883.1">
    <property type="nucleotide sequence ID" value="NZ_VUKD01000004.1"/>
</dbReference>
<feature type="transmembrane region" description="Helical" evidence="2">
    <location>
        <begin position="526"/>
        <end position="548"/>
    </location>
</feature>
<feature type="compositionally biased region" description="Basic and acidic residues" evidence="1">
    <location>
        <begin position="302"/>
        <end position="311"/>
    </location>
</feature>
<reference evidence="3 4" key="1">
    <citation type="submission" date="2019-10" db="EMBL/GenBank/DDBJ databases">
        <title>Georgenia wutianyii sp. nov. and Georgenia yuyongxinii sp. nov. isolated from plateau pika (Ochotona curzoniae) in the Qinghai-Tibet plateau of China.</title>
        <authorList>
            <person name="Tian Z."/>
        </authorList>
    </citation>
    <scope>NUCLEOTIDE SEQUENCE [LARGE SCALE GENOMIC DNA]</scope>
    <source>
        <strain evidence="3 4">JCM 19765</strain>
    </source>
</reference>
<dbReference type="EMBL" id="WHPC01000007">
    <property type="protein sequence ID" value="MPV36133.1"/>
    <property type="molecule type" value="Genomic_DNA"/>
</dbReference>
<feature type="compositionally biased region" description="Pro residues" evidence="1">
    <location>
        <begin position="276"/>
        <end position="287"/>
    </location>
</feature>
<comment type="caution">
    <text evidence="3">The sequence shown here is derived from an EMBL/GenBank/DDBJ whole genome shotgun (WGS) entry which is preliminary data.</text>
</comment>
<feature type="compositionally biased region" description="Low complexity" evidence="1">
    <location>
        <begin position="88"/>
        <end position="191"/>
    </location>
</feature>
<protein>
    <submittedName>
        <fullName evidence="3">Uncharacterized protein</fullName>
    </submittedName>
</protein>
<feature type="compositionally biased region" description="Low complexity" evidence="1">
    <location>
        <begin position="317"/>
        <end position="347"/>
    </location>
</feature>
<evidence type="ECO:0000256" key="1">
    <source>
        <dbReference type="SAM" id="MobiDB-lite"/>
    </source>
</evidence>
<feature type="compositionally biased region" description="Low complexity" evidence="1">
    <location>
        <begin position="238"/>
        <end position="248"/>
    </location>
</feature>
<evidence type="ECO:0000313" key="4">
    <source>
        <dbReference type="Proteomes" id="UP000437709"/>
    </source>
</evidence>
<feature type="region of interest" description="Disordered" evidence="1">
    <location>
        <begin position="1"/>
        <end position="43"/>
    </location>
</feature>
<name>A0A6N7EG22_9MICO</name>
<keyword evidence="4" id="KW-1185">Reference proteome</keyword>
<feature type="compositionally biased region" description="Acidic residues" evidence="1">
    <location>
        <begin position="433"/>
        <end position="443"/>
    </location>
</feature>
<feature type="compositionally biased region" description="Low complexity" evidence="1">
    <location>
        <begin position="22"/>
        <end position="32"/>
    </location>
</feature>